<sequence length="119" mass="14403">MQFYMSFRIFVVILIQTFMNIFVFLIELIEDLPIIFSYFGYIYWLVTNLRPPSWITGYYGLSDEPMRFTIYQLRILFESIIVLTVMTEYREAIAKALKIIYRILKTRKITSITQLFVRQ</sequence>
<proteinExistence type="predicted"/>
<protein>
    <submittedName>
        <fullName evidence="2">Uncharacterized protein</fullName>
    </submittedName>
</protein>
<evidence type="ECO:0000313" key="2">
    <source>
        <dbReference type="WBParaSite" id="PS1159_v2.g2239.t1"/>
    </source>
</evidence>
<reference evidence="2" key="1">
    <citation type="submission" date="2022-11" db="UniProtKB">
        <authorList>
            <consortium name="WormBaseParasite"/>
        </authorList>
    </citation>
    <scope>IDENTIFICATION</scope>
</reference>
<accession>A0AC35FZN1</accession>
<organism evidence="1 2">
    <name type="scientific">Panagrolaimus sp. PS1159</name>
    <dbReference type="NCBI Taxonomy" id="55785"/>
    <lineage>
        <taxon>Eukaryota</taxon>
        <taxon>Metazoa</taxon>
        <taxon>Ecdysozoa</taxon>
        <taxon>Nematoda</taxon>
        <taxon>Chromadorea</taxon>
        <taxon>Rhabditida</taxon>
        <taxon>Tylenchina</taxon>
        <taxon>Panagrolaimomorpha</taxon>
        <taxon>Panagrolaimoidea</taxon>
        <taxon>Panagrolaimidae</taxon>
        <taxon>Panagrolaimus</taxon>
    </lineage>
</organism>
<dbReference type="WBParaSite" id="PS1159_v2.g2239.t1">
    <property type="protein sequence ID" value="PS1159_v2.g2239.t1"/>
    <property type="gene ID" value="PS1159_v2.g2239"/>
</dbReference>
<name>A0AC35FZN1_9BILA</name>
<dbReference type="Proteomes" id="UP000887580">
    <property type="component" value="Unplaced"/>
</dbReference>
<evidence type="ECO:0000313" key="1">
    <source>
        <dbReference type="Proteomes" id="UP000887580"/>
    </source>
</evidence>